<dbReference type="AlphaFoldDB" id="W3WPT6"/>
<dbReference type="EMBL" id="KI912118">
    <property type="protein sequence ID" value="ETS75873.1"/>
    <property type="molecule type" value="Genomic_DNA"/>
</dbReference>
<dbReference type="RefSeq" id="XP_007839589.1">
    <property type="nucleotide sequence ID" value="XM_007841398.1"/>
</dbReference>
<dbReference type="HOGENOM" id="CLU_013815_0_0_1"/>
<sequence>MAAIIQTPTIMSIEREPSTFLEGFFQHVQSLAQDSSYQYLRGVLEENSNLKGRNHILNITNEENYRAISKLQVHLDDCSKRYEDQSQELATLTQERTSWSEKAAQLESDAEWSKKELDIKAEALSRLEIEAATKTADLEAKDAELESTKTELAQANTRLNTTESDLQVAEEQLDETKANLESMINDLERSKTELSESRTALETLDAELKLANIRLEEAVTTLESTKTQLQGSIDQCSSIQVDLNVKSSDLESLHVSLDEEKSALTAAQSALEKTTADLQLTRDDLERKNTRLGELNALSFNLKCPPQDQTQQHLQNMFTLSYHWAESLFANDLEETDFMAPTASTNWAKMRNHGRVHRMIPLPLSNTREAKKMRTAAVLAILAWALAQYVFQPTYLLQCNELCDLLGGLADDDPVRENYLRSVLLPVLPSRQKANGKRRIEQVVLEVFTAVSPVLPASRHDEIRTSLETICKQICGQWMRLQLLDEKIEPSFDAYDEEDWRLLLLDGSEGETLKTPTGTNVIAAAAAAADESAIADDDRPDGVTDIEEIAAVLWPSFLSLGGGESELLSEGFVLAKAQVKPAYSEERAAQQNGAHRAARQMSRRDRTKSFTTTANGEDDDASGSDKTSFLPTDPVEDGGGGGGAQLVHDRDIPSPSSSDKRPATQAGS</sequence>
<dbReference type="OMA" id="FEHGCES"/>
<feature type="coiled-coil region" evidence="1">
    <location>
        <begin position="75"/>
        <end position="221"/>
    </location>
</feature>
<dbReference type="Gene3D" id="1.10.287.620">
    <property type="entry name" value="Helix Hairpins"/>
    <property type="match status" value="1"/>
</dbReference>
<proteinExistence type="predicted"/>
<name>W3WPT6_PESFW</name>
<organism evidence="3 4">
    <name type="scientific">Pestalotiopsis fici (strain W106-1 / CGMCC3.15140)</name>
    <dbReference type="NCBI Taxonomy" id="1229662"/>
    <lineage>
        <taxon>Eukaryota</taxon>
        <taxon>Fungi</taxon>
        <taxon>Dikarya</taxon>
        <taxon>Ascomycota</taxon>
        <taxon>Pezizomycotina</taxon>
        <taxon>Sordariomycetes</taxon>
        <taxon>Xylariomycetidae</taxon>
        <taxon>Amphisphaeriales</taxon>
        <taxon>Sporocadaceae</taxon>
        <taxon>Pestalotiopsis</taxon>
    </lineage>
</organism>
<dbReference type="KEGG" id="pfy:PFICI_12817"/>
<feature type="compositionally biased region" description="Basic and acidic residues" evidence="2">
    <location>
        <begin position="647"/>
        <end position="662"/>
    </location>
</feature>
<gene>
    <name evidence="3" type="ORF">PFICI_12817</name>
</gene>
<evidence type="ECO:0000313" key="4">
    <source>
        <dbReference type="Proteomes" id="UP000030651"/>
    </source>
</evidence>
<dbReference type="eggNOG" id="ENOG502S5KH">
    <property type="taxonomic scope" value="Eukaryota"/>
</dbReference>
<dbReference type="InParanoid" id="W3WPT6"/>
<accession>W3WPT6</accession>
<dbReference type="GeneID" id="19277830"/>
<evidence type="ECO:0000256" key="2">
    <source>
        <dbReference type="SAM" id="MobiDB-lite"/>
    </source>
</evidence>
<protein>
    <submittedName>
        <fullName evidence="3">Uncharacterized protein</fullName>
    </submittedName>
</protein>
<feature type="coiled-coil region" evidence="1">
    <location>
        <begin position="257"/>
        <end position="288"/>
    </location>
</feature>
<keyword evidence="4" id="KW-1185">Reference proteome</keyword>
<dbReference type="Proteomes" id="UP000030651">
    <property type="component" value="Unassembled WGS sequence"/>
</dbReference>
<reference evidence="4" key="1">
    <citation type="journal article" date="2015" name="BMC Genomics">
        <title>Genomic and transcriptomic analysis of the endophytic fungus Pestalotiopsis fici reveals its lifestyle and high potential for synthesis of natural products.</title>
        <authorList>
            <person name="Wang X."/>
            <person name="Zhang X."/>
            <person name="Liu L."/>
            <person name="Xiang M."/>
            <person name="Wang W."/>
            <person name="Sun X."/>
            <person name="Che Y."/>
            <person name="Guo L."/>
            <person name="Liu G."/>
            <person name="Guo L."/>
            <person name="Wang C."/>
            <person name="Yin W.B."/>
            <person name="Stadler M."/>
            <person name="Zhang X."/>
            <person name="Liu X."/>
        </authorList>
    </citation>
    <scope>NUCLEOTIDE SEQUENCE [LARGE SCALE GENOMIC DNA]</scope>
    <source>
        <strain evidence="4">W106-1 / CGMCC3.15140</strain>
    </source>
</reference>
<dbReference type="SUPFAM" id="SSF57997">
    <property type="entry name" value="Tropomyosin"/>
    <property type="match status" value="1"/>
</dbReference>
<feature type="region of interest" description="Disordered" evidence="2">
    <location>
        <begin position="586"/>
        <end position="668"/>
    </location>
</feature>
<evidence type="ECO:0000256" key="1">
    <source>
        <dbReference type="SAM" id="Coils"/>
    </source>
</evidence>
<evidence type="ECO:0000313" key="3">
    <source>
        <dbReference type="EMBL" id="ETS75873.1"/>
    </source>
</evidence>
<dbReference type="OrthoDB" id="5421041at2759"/>
<keyword evidence="1" id="KW-0175">Coiled coil</keyword>